<reference evidence="8" key="2">
    <citation type="submission" date="2021-08" db="EMBL/GenBank/DDBJ databases">
        <authorList>
            <person name="Tani A."/>
            <person name="Ola A."/>
            <person name="Ogura Y."/>
            <person name="Katsura K."/>
            <person name="Hayashi T."/>
        </authorList>
    </citation>
    <scope>NUCLEOTIDE SEQUENCE</scope>
    <source>
        <strain evidence="8">DSM 17168</strain>
    </source>
</reference>
<proteinExistence type="predicted"/>
<evidence type="ECO:0000313" key="8">
    <source>
        <dbReference type="EMBL" id="GJE03353.1"/>
    </source>
</evidence>
<dbReference type="InterPro" id="IPR001789">
    <property type="entry name" value="Sig_transdc_resp-reg_receiver"/>
</dbReference>
<organism evidence="8 9">
    <name type="scientific">Methylobacterium isbiliense</name>
    <dbReference type="NCBI Taxonomy" id="315478"/>
    <lineage>
        <taxon>Bacteria</taxon>
        <taxon>Pseudomonadati</taxon>
        <taxon>Pseudomonadota</taxon>
        <taxon>Alphaproteobacteria</taxon>
        <taxon>Hyphomicrobiales</taxon>
        <taxon>Methylobacteriaceae</taxon>
        <taxon>Methylobacterium</taxon>
    </lineage>
</organism>
<dbReference type="SMART" id="SM00388">
    <property type="entry name" value="HisKA"/>
    <property type="match status" value="1"/>
</dbReference>
<evidence type="ECO:0000313" key="9">
    <source>
        <dbReference type="Proteomes" id="UP001055153"/>
    </source>
</evidence>
<evidence type="ECO:0000256" key="5">
    <source>
        <dbReference type="SAM" id="Phobius"/>
    </source>
</evidence>
<evidence type="ECO:0000259" key="7">
    <source>
        <dbReference type="PROSITE" id="PS50110"/>
    </source>
</evidence>
<keyword evidence="8" id="KW-0808">Transferase</keyword>
<dbReference type="Pfam" id="PF22588">
    <property type="entry name" value="dCache_1_like"/>
    <property type="match status" value="1"/>
</dbReference>
<keyword evidence="5" id="KW-0472">Membrane</keyword>
<dbReference type="Gene3D" id="3.30.565.10">
    <property type="entry name" value="Histidine kinase-like ATPase, C-terminal domain"/>
    <property type="match status" value="1"/>
</dbReference>
<keyword evidence="5" id="KW-0812">Transmembrane</keyword>
<dbReference type="SMART" id="SM00448">
    <property type="entry name" value="REC"/>
    <property type="match status" value="1"/>
</dbReference>
<evidence type="ECO:0000256" key="1">
    <source>
        <dbReference type="ARBA" id="ARBA00000085"/>
    </source>
</evidence>
<dbReference type="CDD" id="cd00082">
    <property type="entry name" value="HisKA"/>
    <property type="match status" value="1"/>
</dbReference>
<dbReference type="EC" id="2.7.13.3" evidence="2"/>
<comment type="caution">
    <text evidence="8">The sequence shown here is derived from an EMBL/GenBank/DDBJ whole genome shotgun (WGS) entry which is preliminary data.</text>
</comment>
<dbReference type="RefSeq" id="WP_238240752.1">
    <property type="nucleotide sequence ID" value="NZ_BPQQ01000073.1"/>
</dbReference>
<evidence type="ECO:0000256" key="4">
    <source>
        <dbReference type="PROSITE-ProRule" id="PRU00169"/>
    </source>
</evidence>
<dbReference type="GO" id="GO:0016301">
    <property type="term" value="F:kinase activity"/>
    <property type="evidence" value="ECO:0007669"/>
    <property type="project" value="UniProtKB-KW"/>
</dbReference>
<dbReference type="EMBL" id="BPQQ01000073">
    <property type="protein sequence ID" value="GJE03353.1"/>
    <property type="molecule type" value="Genomic_DNA"/>
</dbReference>
<keyword evidence="8" id="KW-0418">Kinase</keyword>
<dbReference type="InterPro" id="IPR003661">
    <property type="entry name" value="HisK_dim/P_dom"/>
</dbReference>
<feature type="domain" description="Histidine kinase" evidence="6">
    <location>
        <begin position="348"/>
        <end position="567"/>
    </location>
</feature>
<dbReference type="Pfam" id="PF00072">
    <property type="entry name" value="Response_reg"/>
    <property type="match status" value="1"/>
</dbReference>
<dbReference type="Gene3D" id="1.10.287.130">
    <property type="match status" value="1"/>
</dbReference>
<reference evidence="8" key="1">
    <citation type="journal article" date="2021" name="Front. Microbiol.">
        <title>Comprehensive Comparative Genomics and Phenotyping of Methylobacterium Species.</title>
        <authorList>
            <person name="Alessa O."/>
            <person name="Ogura Y."/>
            <person name="Fujitani Y."/>
            <person name="Takami H."/>
            <person name="Hayashi T."/>
            <person name="Sahin N."/>
            <person name="Tani A."/>
        </authorList>
    </citation>
    <scope>NUCLEOTIDE SEQUENCE</scope>
    <source>
        <strain evidence="8">DSM 17168</strain>
    </source>
</reference>
<dbReference type="SUPFAM" id="SSF55874">
    <property type="entry name" value="ATPase domain of HSP90 chaperone/DNA topoisomerase II/histidine kinase"/>
    <property type="match status" value="1"/>
</dbReference>
<comment type="catalytic activity">
    <reaction evidence="1">
        <text>ATP + protein L-histidine = ADP + protein N-phospho-L-histidine.</text>
        <dbReference type="EC" id="2.7.13.3"/>
    </reaction>
</comment>
<dbReference type="InterPro" id="IPR004358">
    <property type="entry name" value="Sig_transdc_His_kin-like_C"/>
</dbReference>
<sequence>MAVHLGQPNVLWPLRLIAALSVIGPTLIFGYAIWSTTRAIEQKSSERIERALDILQEHSLKALQTVERTLAEANEVLRGLDDDAIRADEAQLSRRLGRTQAALPQIQAIWAFDAAGHPLVASTVTPVPAGLDNSDRDYFQAQVAHDAGTFIGDIVQAKLGGFRFFVMSARRPERPGGGFNGIVAISVLPGHFREFYGRLSHGVADSFGLIRSDGAFLARFPAVLDRPERLDARSAFLQGVMREPARGAFTAVSPIDGVERRIGYRRVPGYPVYVQAGIETATMGRELRSTLLGHLAFGLPATLALGALSIYALRRTERFQAEVARREVAEATLKQAQRLEAVGRLTGGVAHDFNNLLMVVSGNVERLKRYPVADERQRRALDAIEAAAKRGASLTGQLLSFSRRQTHAPVPVDLVRRLPQFQDMLRSSLRGDIAVELALAPDLWLTKVDLTELELAILNLAVNARDAMPGGGRLTLAAQNVTLADDGTVGLTGEFVALSLTDTGNGIPPDLLARVFEPFFTTKEVGKGTGLGLSQVYGFATQSGGTATVASQPGRGTTVTLYLPRTTEPARPAPDAHPPRQPVRRRQDCGRILLVDDNAEVAEITRSYLEELGYSVVKAHGVETALEILRAADDIGVVLSDIVMPGRRNGLDLARHVRMEYAGRVDVLLATGYSDVAQAAAAEGFAILRKPFDSQQVREALDRVRQRPALTVVG</sequence>
<evidence type="ECO:0000256" key="2">
    <source>
        <dbReference type="ARBA" id="ARBA00012438"/>
    </source>
</evidence>
<dbReference type="PROSITE" id="PS50109">
    <property type="entry name" value="HIS_KIN"/>
    <property type="match status" value="1"/>
</dbReference>
<dbReference type="Pfam" id="PF02518">
    <property type="entry name" value="HATPase_c"/>
    <property type="match status" value="1"/>
</dbReference>
<dbReference type="Proteomes" id="UP001055153">
    <property type="component" value="Unassembled WGS sequence"/>
</dbReference>
<dbReference type="CDD" id="cd12914">
    <property type="entry name" value="PDC1_DGC_like"/>
    <property type="match status" value="1"/>
</dbReference>
<evidence type="ECO:0000256" key="3">
    <source>
        <dbReference type="ARBA" id="ARBA00022553"/>
    </source>
</evidence>
<evidence type="ECO:0000259" key="6">
    <source>
        <dbReference type="PROSITE" id="PS50109"/>
    </source>
</evidence>
<feature type="modified residue" description="4-aspartylphosphate" evidence="4">
    <location>
        <position position="641"/>
    </location>
</feature>
<keyword evidence="9" id="KW-1185">Reference proteome</keyword>
<accession>A0ABQ4SN83</accession>
<keyword evidence="5" id="KW-1133">Transmembrane helix</keyword>
<dbReference type="InterPro" id="IPR003594">
    <property type="entry name" value="HATPase_dom"/>
</dbReference>
<keyword evidence="3 4" id="KW-0597">Phosphoprotein</keyword>
<feature type="transmembrane region" description="Helical" evidence="5">
    <location>
        <begin position="291"/>
        <end position="313"/>
    </location>
</feature>
<dbReference type="Pfam" id="PF00512">
    <property type="entry name" value="HisKA"/>
    <property type="match status" value="1"/>
</dbReference>
<dbReference type="InterPro" id="IPR036890">
    <property type="entry name" value="HATPase_C_sf"/>
</dbReference>
<dbReference type="SUPFAM" id="SSF52172">
    <property type="entry name" value="CheY-like"/>
    <property type="match status" value="1"/>
</dbReference>
<dbReference type="SUPFAM" id="SSF47384">
    <property type="entry name" value="Homodimeric domain of signal transducing histidine kinase"/>
    <property type="match status" value="1"/>
</dbReference>
<dbReference type="InterPro" id="IPR054327">
    <property type="entry name" value="His-kinase-like_sensor"/>
</dbReference>
<dbReference type="InterPro" id="IPR036097">
    <property type="entry name" value="HisK_dim/P_sf"/>
</dbReference>
<dbReference type="InterPro" id="IPR005467">
    <property type="entry name" value="His_kinase_dom"/>
</dbReference>
<feature type="domain" description="Response regulatory" evidence="7">
    <location>
        <begin position="591"/>
        <end position="705"/>
    </location>
</feature>
<dbReference type="PANTHER" id="PTHR43065:SF49">
    <property type="entry name" value="HISTIDINE KINASE"/>
    <property type="match status" value="1"/>
</dbReference>
<dbReference type="PRINTS" id="PR00344">
    <property type="entry name" value="BCTRLSENSOR"/>
</dbReference>
<dbReference type="CDD" id="cd12915">
    <property type="entry name" value="PDC2_DGC_like"/>
    <property type="match status" value="1"/>
</dbReference>
<protein>
    <recommendedName>
        <fullName evidence="2">histidine kinase</fullName>
        <ecNumber evidence="2">2.7.13.3</ecNumber>
    </recommendedName>
</protein>
<dbReference type="InterPro" id="IPR011006">
    <property type="entry name" value="CheY-like_superfamily"/>
</dbReference>
<dbReference type="Gene3D" id="3.40.50.2300">
    <property type="match status" value="1"/>
</dbReference>
<gene>
    <name evidence="8" type="primary">rcsC_37</name>
    <name evidence="8" type="ORF">GMJLKIPL_5307</name>
</gene>
<dbReference type="SMART" id="SM00387">
    <property type="entry name" value="HATPase_c"/>
    <property type="match status" value="1"/>
</dbReference>
<name>A0ABQ4SN83_9HYPH</name>
<dbReference type="Gene3D" id="3.30.450.20">
    <property type="entry name" value="PAS domain"/>
    <property type="match status" value="2"/>
</dbReference>
<dbReference type="PROSITE" id="PS50110">
    <property type="entry name" value="RESPONSE_REGULATORY"/>
    <property type="match status" value="1"/>
</dbReference>
<feature type="transmembrane region" description="Helical" evidence="5">
    <location>
        <begin position="12"/>
        <end position="34"/>
    </location>
</feature>
<dbReference type="PANTHER" id="PTHR43065">
    <property type="entry name" value="SENSOR HISTIDINE KINASE"/>
    <property type="match status" value="1"/>
</dbReference>